<proteinExistence type="inferred from homology"/>
<dbReference type="AlphaFoldDB" id="A0AA38RFR5"/>
<comment type="caution">
    <text evidence="14">The sequence shown here is derived from an EMBL/GenBank/DDBJ whole genome shotgun (WGS) entry which is preliminary data.</text>
</comment>
<dbReference type="Gene3D" id="3.40.50.10810">
    <property type="entry name" value="Tandem AAA-ATPase domain"/>
    <property type="match status" value="1"/>
</dbReference>
<evidence type="ECO:0000256" key="9">
    <source>
        <dbReference type="PROSITE-ProRule" id="PRU00175"/>
    </source>
</evidence>
<keyword evidence="2" id="KW-0479">Metal-binding</keyword>
<feature type="region of interest" description="Disordered" evidence="10">
    <location>
        <begin position="33"/>
        <end position="68"/>
    </location>
</feature>
<feature type="compositionally biased region" description="Polar residues" evidence="10">
    <location>
        <begin position="57"/>
        <end position="66"/>
    </location>
</feature>
<keyword evidence="7" id="KW-0862">Zinc</keyword>
<evidence type="ECO:0000259" key="12">
    <source>
        <dbReference type="PROSITE" id="PS51192"/>
    </source>
</evidence>
<dbReference type="InterPro" id="IPR001650">
    <property type="entry name" value="Helicase_C-like"/>
</dbReference>
<dbReference type="InterPro" id="IPR027417">
    <property type="entry name" value="P-loop_NTPase"/>
</dbReference>
<dbReference type="InterPro" id="IPR050628">
    <property type="entry name" value="SNF2_RAD54_helicase_TF"/>
</dbReference>
<dbReference type="GO" id="GO:0006281">
    <property type="term" value="P:DNA repair"/>
    <property type="evidence" value="ECO:0007669"/>
    <property type="project" value="TreeGrafter"/>
</dbReference>
<dbReference type="GO" id="GO:0008270">
    <property type="term" value="F:zinc ion binding"/>
    <property type="evidence" value="ECO:0007669"/>
    <property type="project" value="UniProtKB-KW"/>
</dbReference>
<dbReference type="InterPro" id="IPR000330">
    <property type="entry name" value="SNF2_N"/>
</dbReference>
<dbReference type="Pfam" id="PF00271">
    <property type="entry name" value="Helicase_C"/>
    <property type="match status" value="1"/>
</dbReference>
<keyword evidence="8" id="KW-0067">ATP-binding</keyword>
<dbReference type="GO" id="GO:0005524">
    <property type="term" value="F:ATP binding"/>
    <property type="evidence" value="ECO:0007669"/>
    <property type="project" value="UniProtKB-KW"/>
</dbReference>
<feature type="domain" description="RING-type" evidence="11">
    <location>
        <begin position="744"/>
        <end position="794"/>
    </location>
</feature>
<dbReference type="Pfam" id="PF00176">
    <property type="entry name" value="SNF2-rel_dom"/>
    <property type="match status" value="1"/>
</dbReference>
<evidence type="ECO:0000256" key="2">
    <source>
        <dbReference type="ARBA" id="ARBA00022723"/>
    </source>
</evidence>
<dbReference type="PANTHER" id="PTHR45626:SF52">
    <property type="entry name" value="SINGLE-STRANDED DNA-DEPENDENT ATPASE (EUROFUNG)"/>
    <property type="match status" value="1"/>
</dbReference>
<evidence type="ECO:0000259" key="11">
    <source>
        <dbReference type="PROSITE" id="PS50089"/>
    </source>
</evidence>
<evidence type="ECO:0000313" key="14">
    <source>
        <dbReference type="EMBL" id="KAJ9144902.1"/>
    </source>
</evidence>
<dbReference type="InterPro" id="IPR017907">
    <property type="entry name" value="Znf_RING_CS"/>
</dbReference>
<evidence type="ECO:0000313" key="15">
    <source>
        <dbReference type="Proteomes" id="UP001174694"/>
    </source>
</evidence>
<dbReference type="Gene3D" id="3.40.50.300">
    <property type="entry name" value="P-loop containing nucleotide triphosphate hydrolases"/>
    <property type="match status" value="1"/>
</dbReference>
<keyword evidence="4 9" id="KW-0863">Zinc-finger</keyword>
<organism evidence="14 15">
    <name type="scientific">Pleurostoma richardsiae</name>
    <dbReference type="NCBI Taxonomy" id="41990"/>
    <lineage>
        <taxon>Eukaryota</taxon>
        <taxon>Fungi</taxon>
        <taxon>Dikarya</taxon>
        <taxon>Ascomycota</taxon>
        <taxon>Pezizomycotina</taxon>
        <taxon>Sordariomycetes</taxon>
        <taxon>Sordariomycetidae</taxon>
        <taxon>Calosphaeriales</taxon>
        <taxon>Pleurostomataceae</taxon>
        <taxon>Pleurostoma</taxon>
    </lineage>
</organism>
<dbReference type="Gene3D" id="3.30.40.10">
    <property type="entry name" value="Zinc/RING finger domain, C3HC4 (zinc finger)"/>
    <property type="match status" value="1"/>
</dbReference>
<gene>
    <name evidence="14" type="ORF">NKR23_g5576</name>
</gene>
<dbReference type="InterPro" id="IPR013083">
    <property type="entry name" value="Znf_RING/FYVE/PHD"/>
</dbReference>
<evidence type="ECO:0000256" key="3">
    <source>
        <dbReference type="ARBA" id="ARBA00022741"/>
    </source>
</evidence>
<evidence type="ECO:0000256" key="5">
    <source>
        <dbReference type="ARBA" id="ARBA00022801"/>
    </source>
</evidence>
<evidence type="ECO:0000256" key="7">
    <source>
        <dbReference type="ARBA" id="ARBA00022833"/>
    </source>
</evidence>
<dbReference type="InterPro" id="IPR049730">
    <property type="entry name" value="SNF2/RAD54-like_C"/>
</dbReference>
<keyword evidence="5" id="KW-0378">Hydrolase</keyword>
<dbReference type="PANTHER" id="PTHR45626">
    <property type="entry name" value="TRANSCRIPTION TERMINATION FACTOR 2-RELATED"/>
    <property type="match status" value="1"/>
</dbReference>
<dbReference type="Proteomes" id="UP001174694">
    <property type="component" value="Unassembled WGS sequence"/>
</dbReference>
<dbReference type="InterPro" id="IPR014001">
    <property type="entry name" value="Helicase_ATP-bd"/>
</dbReference>
<keyword evidence="3" id="KW-0547">Nucleotide-binding</keyword>
<comment type="similarity">
    <text evidence="1">Belongs to the SNF2/RAD54 helicase family.</text>
</comment>
<protein>
    <submittedName>
        <fullName evidence="14">Helicase</fullName>
    </submittedName>
</protein>
<dbReference type="SMART" id="SM00490">
    <property type="entry name" value="HELICc"/>
    <property type="match status" value="1"/>
</dbReference>
<dbReference type="SUPFAM" id="SSF57850">
    <property type="entry name" value="RING/U-box"/>
    <property type="match status" value="1"/>
</dbReference>
<dbReference type="PROSITE" id="PS51192">
    <property type="entry name" value="HELICASE_ATP_BIND_1"/>
    <property type="match status" value="1"/>
</dbReference>
<dbReference type="InterPro" id="IPR038718">
    <property type="entry name" value="SNF2-like_sf"/>
</dbReference>
<dbReference type="GO" id="GO:0005634">
    <property type="term" value="C:nucleus"/>
    <property type="evidence" value="ECO:0007669"/>
    <property type="project" value="TreeGrafter"/>
</dbReference>
<dbReference type="PROSITE" id="PS00518">
    <property type="entry name" value="ZF_RING_1"/>
    <property type="match status" value="1"/>
</dbReference>
<name>A0AA38RFR5_9PEZI</name>
<dbReference type="PROSITE" id="PS50089">
    <property type="entry name" value="ZF_RING_2"/>
    <property type="match status" value="1"/>
</dbReference>
<keyword evidence="15" id="KW-1185">Reference proteome</keyword>
<dbReference type="SUPFAM" id="SSF52540">
    <property type="entry name" value="P-loop containing nucleoside triphosphate hydrolases"/>
    <property type="match status" value="2"/>
</dbReference>
<dbReference type="InterPro" id="IPR001841">
    <property type="entry name" value="Znf_RING"/>
</dbReference>
<dbReference type="GO" id="GO:0008094">
    <property type="term" value="F:ATP-dependent activity, acting on DNA"/>
    <property type="evidence" value="ECO:0007669"/>
    <property type="project" value="TreeGrafter"/>
</dbReference>
<dbReference type="SMART" id="SM00487">
    <property type="entry name" value="DEXDc"/>
    <property type="match status" value="1"/>
</dbReference>
<evidence type="ECO:0000256" key="4">
    <source>
        <dbReference type="ARBA" id="ARBA00022771"/>
    </source>
</evidence>
<dbReference type="GO" id="GO:0004386">
    <property type="term" value="F:helicase activity"/>
    <property type="evidence" value="ECO:0007669"/>
    <property type="project" value="UniProtKB-KW"/>
</dbReference>
<evidence type="ECO:0000256" key="1">
    <source>
        <dbReference type="ARBA" id="ARBA00007025"/>
    </source>
</evidence>
<feature type="domain" description="Helicase ATP-binding" evidence="12">
    <location>
        <begin position="419"/>
        <end position="604"/>
    </location>
</feature>
<dbReference type="CDD" id="cd18008">
    <property type="entry name" value="DEXDc_SHPRH-like"/>
    <property type="match status" value="1"/>
</dbReference>
<dbReference type="CDD" id="cd18793">
    <property type="entry name" value="SF2_C_SNF"/>
    <property type="match status" value="1"/>
</dbReference>
<keyword evidence="6 14" id="KW-0347">Helicase</keyword>
<dbReference type="EMBL" id="JANBVO010000015">
    <property type="protein sequence ID" value="KAJ9144902.1"/>
    <property type="molecule type" value="Genomic_DNA"/>
</dbReference>
<accession>A0AA38RFR5</accession>
<dbReference type="PROSITE" id="PS51194">
    <property type="entry name" value="HELICASE_CTER"/>
    <property type="match status" value="1"/>
</dbReference>
<sequence>MSNPLKRVLNPIEEIDHVSSNFSTSAIPGVDSSRLSQQEAWHGCGTSPDTPRRSQFHGPSSVNSRSDIPVMTTADSLPDVFSQILHDPDIGSQMSLMSLDDTDYNLASALTEWGNEMTSRNLDSIQSISIPTHETSHLSSVAPESGKSRVESLTVADDEETICYGMLHNVDVKLVGDMQITSCKLGKIEARYECFKLNDRQDHILLCFQDDGEVFGYLRSAVGKTLAPLLAKPYVEFEPIVNIFDLRDIIGRAEKPAEAVAKIDINVYGPRRTGTEIGDTLSRGKLWLQKPGHATPGVVYDNPHFLHVKTSGAQVQSVQTARQVVDEGRVSEEDREKRLRTMVEEVYKSLDRTRHLDIVEGGSRVARKLLRHQQEALGFMLERESGHINDRYRLWKRVVLEDGREEYHHRITRAKAKQGIEPDERGGGILADDMGLGKSLSTLALIAKTLDNGKEWAQQQNGSAEGKKALNHSGSTLVVVPFALLIHNWVEEIKNHLKGGLEIVKYHGPGRPKDCDTLSNSDIVITTYNTLTTEFQDKTRRSPLHQIGWYRVVLDEAHTIRRPATAFHHACCGLHARSRWCLTGTPIQNKLADIGALFAFIRAEPFSKASAFRKWIEVPFEHNFENPTVVRDRLVMLLEAFCLRRTKDIIQLPKLRQRLRILKFSAAEREQYVNTKRILMRVIRHRVGEAEKISKFGLFQMNLQMRLLCNHGTFQQPFSWRRPSCQDERDAVVSALGENGEIICSGCRLPMPILGSNWLSNSFRKQCNHVLCSECIEESNTLGNVAQTQHCPICARSLSHARIKGHVAGADVPMQDSPVKEGTGDDTAYSFRDEGHSTKMRALVEDVSNDLWTTKSIIFSCWTTSLELLSKHLTENNIPYLRIDGGCPLPQRQAKLDQFSKDNGTPVLIMTTGTGGFGLNLISANRVFIVEPQWNPGVESQAIARANRLGQENDVCVTRYMIQDTVEEEIRSQQQWKKQLAAIGFEETPDDLNDE</sequence>
<evidence type="ECO:0000256" key="6">
    <source>
        <dbReference type="ARBA" id="ARBA00022806"/>
    </source>
</evidence>
<evidence type="ECO:0000256" key="8">
    <source>
        <dbReference type="ARBA" id="ARBA00022840"/>
    </source>
</evidence>
<dbReference type="GO" id="GO:0016787">
    <property type="term" value="F:hydrolase activity"/>
    <property type="evidence" value="ECO:0007669"/>
    <property type="project" value="UniProtKB-KW"/>
</dbReference>
<feature type="domain" description="Helicase C-terminal" evidence="13">
    <location>
        <begin position="839"/>
        <end position="995"/>
    </location>
</feature>
<reference evidence="14" key="1">
    <citation type="submission" date="2022-07" db="EMBL/GenBank/DDBJ databases">
        <title>Fungi with potential for degradation of polypropylene.</title>
        <authorList>
            <person name="Gostincar C."/>
        </authorList>
    </citation>
    <scope>NUCLEOTIDE SEQUENCE</scope>
    <source>
        <strain evidence="14">EXF-13308</strain>
    </source>
</reference>
<evidence type="ECO:0000259" key="13">
    <source>
        <dbReference type="PROSITE" id="PS51194"/>
    </source>
</evidence>
<evidence type="ECO:0000256" key="10">
    <source>
        <dbReference type="SAM" id="MobiDB-lite"/>
    </source>
</evidence>